<dbReference type="SMART" id="SM00304">
    <property type="entry name" value="HAMP"/>
    <property type="match status" value="1"/>
</dbReference>
<proteinExistence type="inferred from homology"/>
<dbReference type="RefSeq" id="WP_348029160.1">
    <property type="nucleotide sequence ID" value="NZ_CP129113.1"/>
</dbReference>
<keyword evidence="7" id="KW-0812">Transmembrane</keyword>
<keyword evidence="4 6" id="KW-0807">Transducer</keyword>
<dbReference type="CDD" id="cd11386">
    <property type="entry name" value="MCP_signal"/>
    <property type="match status" value="1"/>
</dbReference>
<dbReference type="SUPFAM" id="SSF58104">
    <property type="entry name" value="Methyl-accepting chemotaxis protein (MCP) signaling domain"/>
    <property type="match status" value="1"/>
</dbReference>
<dbReference type="CDD" id="cd06225">
    <property type="entry name" value="HAMP"/>
    <property type="match status" value="1"/>
</dbReference>
<reference evidence="10" key="1">
    <citation type="submission" date="2023-06" db="EMBL/GenBank/DDBJ databases">
        <title>A Treasure from Seagulls: Isolation and Description of Aciduricobacillus qingdaonensis gen. nov., sp. nov., a Rare Obligately Uric Acid-utilizing Member in the Family Bacillaceae.</title>
        <authorList>
            <person name="Liu W."/>
            <person name="Wang B."/>
        </authorList>
    </citation>
    <scope>NUCLEOTIDE SEQUENCE</scope>
    <source>
        <strain evidence="10">44XB</strain>
    </source>
</reference>
<sequence length="563" mass="61083">MRTIIQFKSLRAKILTGFFVVVLLVFLMSMLTHMGFKDVNEKTGEIVDKQLKLLTLNQEMVYTLTETKALIRGYALYHDDDSRARLDEILKKNKELDDKMEEIAISDKAFDLLDKKRGWEGLIEKAAQQLDNNKKKEALQTLEVARPISNEIRDGFNDLTEEKRQNMDKGGKEVVFIGKAIDIFIMCIGGLTLLISIAIALITARSIVKPINSVMERMNILADGDLSNDPLVVTTKDETAELVNATNTMSANNRELLARIKDISEIVSAQSEELTQAASEVTSGTDQVATTMIELATGAETQANTSSELSSVMGTFTEKIDAANEQGSQIEHNSSNVLSMTNEGGQLMNQSSQQMSKIHSIVKDSVEKVENLDKQSQEISNLVSVINDIADQTNLLALNAAIEAARAGEQGKGFAVVADEVKKLAEQVASSVNDITSIVTNIQSDSDLVAASLKAVYEEVEKGTEQIETTEKTFNKISKAVTDMAANIESVSAHLNGIAASSQEMSGSIEEIAAVAEQSAAGIEQTAASAEQANGSMEEVARSSDELAKLAEELSGMVGKFKL</sequence>
<evidence type="ECO:0000256" key="4">
    <source>
        <dbReference type="ARBA" id="ARBA00023224"/>
    </source>
</evidence>
<feature type="domain" description="Methyl-accepting transducer" evidence="8">
    <location>
        <begin position="277"/>
        <end position="513"/>
    </location>
</feature>
<protein>
    <submittedName>
        <fullName evidence="10">Methyl-accepting chemotaxis protein</fullName>
    </submittedName>
</protein>
<feature type="transmembrane region" description="Helical" evidence="7">
    <location>
        <begin position="183"/>
        <end position="208"/>
    </location>
</feature>
<keyword evidence="3 7" id="KW-0472">Membrane</keyword>
<evidence type="ECO:0000256" key="5">
    <source>
        <dbReference type="ARBA" id="ARBA00029447"/>
    </source>
</evidence>
<name>A0ABY9L0E4_9BACI</name>
<dbReference type="EMBL" id="CP129113">
    <property type="protein sequence ID" value="WLV25372.1"/>
    <property type="molecule type" value="Genomic_DNA"/>
</dbReference>
<feature type="domain" description="HAMP" evidence="9">
    <location>
        <begin position="205"/>
        <end position="258"/>
    </location>
</feature>
<dbReference type="PROSITE" id="PS50111">
    <property type="entry name" value="CHEMOTAXIS_TRANSDUC_2"/>
    <property type="match status" value="1"/>
</dbReference>
<evidence type="ECO:0000256" key="7">
    <source>
        <dbReference type="SAM" id="Phobius"/>
    </source>
</evidence>
<keyword evidence="11" id="KW-1185">Reference proteome</keyword>
<evidence type="ECO:0000256" key="2">
    <source>
        <dbReference type="ARBA" id="ARBA00022475"/>
    </source>
</evidence>
<feature type="transmembrane region" description="Helical" evidence="7">
    <location>
        <begin position="12"/>
        <end position="31"/>
    </location>
</feature>
<dbReference type="InterPro" id="IPR004089">
    <property type="entry name" value="MCPsignal_dom"/>
</dbReference>
<dbReference type="PRINTS" id="PR00260">
    <property type="entry name" value="CHEMTRNSDUCR"/>
</dbReference>
<accession>A0ABY9L0E4</accession>
<dbReference type="Pfam" id="PF00672">
    <property type="entry name" value="HAMP"/>
    <property type="match status" value="1"/>
</dbReference>
<comment type="similarity">
    <text evidence="5">Belongs to the methyl-accepting chemotaxis (MCP) protein family.</text>
</comment>
<dbReference type="PANTHER" id="PTHR32089:SF114">
    <property type="entry name" value="METHYL-ACCEPTING CHEMOTAXIS PROTEIN MCPB"/>
    <property type="match status" value="1"/>
</dbReference>
<evidence type="ECO:0000256" key="1">
    <source>
        <dbReference type="ARBA" id="ARBA00004236"/>
    </source>
</evidence>
<dbReference type="Gene3D" id="6.10.340.10">
    <property type="match status" value="1"/>
</dbReference>
<dbReference type="Proteomes" id="UP001180087">
    <property type="component" value="Chromosome"/>
</dbReference>
<evidence type="ECO:0000256" key="3">
    <source>
        <dbReference type="ARBA" id="ARBA00023136"/>
    </source>
</evidence>
<dbReference type="InterPro" id="IPR003660">
    <property type="entry name" value="HAMP_dom"/>
</dbReference>
<dbReference type="SMART" id="SM00283">
    <property type="entry name" value="MA"/>
    <property type="match status" value="1"/>
</dbReference>
<keyword evidence="7" id="KW-1133">Transmembrane helix</keyword>
<dbReference type="Pfam" id="PF00015">
    <property type="entry name" value="MCPsignal"/>
    <property type="match status" value="1"/>
</dbReference>
<evidence type="ECO:0000259" key="9">
    <source>
        <dbReference type="PROSITE" id="PS50885"/>
    </source>
</evidence>
<dbReference type="PANTHER" id="PTHR32089">
    <property type="entry name" value="METHYL-ACCEPTING CHEMOTAXIS PROTEIN MCPB"/>
    <property type="match status" value="1"/>
</dbReference>
<evidence type="ECO:0000313" key="11">
    <source>
        <dbReference type="Proteomes" id="UP001180087"/>
    </source>
</evidence>
<evidence type="ECO:0000313" key="10">
    <source>
        <dbReference type="EMBL" id="WLV25372.1"/>
    </source>
</evidence>
<evidence type="ECO:0000256" key="6">
    <source>
        <dbReference type="PROSITE-ProRule" id="PRU00284"/>
    </source>
</evidence>
<organism evidence="10 11">
    <name type="scientific">Aciduricibacillus chroicocephali</name>
    <dbReference type="NCBI Taxonomy" id="3054939"/>
    <lineage>
        <taxon>Bacteria</taxon>
        <taxon>Bacillati</taxon>
        <taxon>Bacillota</taxon>
        <taxon>Bacilli</taxon>
        <taxon>Bacillales</taxon>
        <taxon>Bacillaceae</taxon>
        <taxon>Aciduricibacillus</taxon>
    </lineage>
</organism>
<keyword evidence="2" id="KW-1003">Cell membrane</keyword>
<dbReference type="PROSITE" id="PS50885">
    <property type="entry name" value="HAMP"/>
    <property type="match status" value="1"/>
</dbReference>
<dbReference type="InterPro" id="IPR004090">
    <property type="entry name" value="Chemotax_Me-accpt_rcpt"/>
</dbReference>
<evidence type="ECO:0000259" key="8">
    <source>
        <dbReference type="PROSITE" id="PS50111"/>
    </source>
</evidence>
<gene>
    <name evidence="10" type="ORF">QR721_03855</name>
</gene>
<comment type="subcellular location">
    <subcellularLocation>
        <location evidence="1">Cell membrane</location>
    </subcellularLocation>
</comment>
<dbReference type="Gene3D" id="1.10.287.950">
    <property type="entry name" value="Methyl-accepting chemotaxis protein"/>
    <property type="match status" value="1"/>
</dbReference>